<dbReference type="PANTHER" id="PTHR24031">
    <property type="entry name" value="RNA HELICASE"/>
    <property type="match status" value="1"/>
</dbReference>
<evidence type="ECO:0000313" key="16">
    <source>
        <dbReference type="Proteomes" id="UP000245946"/>
    </source>
</evidence>
<dbReference type="Pfam" id="PF00271">
    <property type="entry name" value="Helicase_C"/>
    <property type="match status" value="1"/>
</dbReference>
<dbReference type="SMART" id="SM00490">
    <property type="entry name" value="HELICc"/>
    <property type="match status" value="1"/>
</dbReference>
<dbReference type="InterPro" id="IPR014014">
    <property type="entry name" value="RNA_helicase_DEAD_Q_motif"/>
</dbReference>
<feature type="compositionally biased region" description="Low complexity" evidence="11">
    <location>
        <begin position="621"/>
        <end position="634"/>
    </location>
</feature>
<feature type="compositionally biased region" description="Basic residues" evidence="11">
    <location>
        <begin position="653"/>
        <end position="675"/>
    </location>
</feature>
<proteinExistence type="inferred from homology"/>
<dbReference type="Pfam" id="PF00270">
    <property type="entry name" value="DEAD"/>
    <property type="match status" value="1"/>
</dbReference>
<evidence type="ECO:0000256" key="1">
    <source>
        <dbReference type="ARBA" id="ARBA00004604"/>
    </source>
</evidence>
<dbReference type="EC" id="3.6.4.13" evidence="10"/>
<keyword evidence="7 10" id="KW-0694">RNA-binding</keyword>
<dbReference type="InterPro" id="IPR027417">
    <property type="entry name" value="P-loop_NTPase"/>
</dbReference>
<dbReference type="PROSITE" id="PS51194">
    <property type="entry name" value="HELICASE_CTER"/>
    <property type="match status" value="1"/>
</dbReference>
<dbReference type="InterPro" id="IPR011545">
    <property type="entry name" value="DEAD/DEAH_box_helicase_dom"/>
</dbReference>
<keyword evidence="16" id="KW-1185">Reference proteome</keyword>
<protein>
    <recommendedName>
        <fullName evidence="10">ATP-dependent RNA helicase</fullName>
        <ecNumber evidence="10">3.6.4.13</ecNumber>
    </recommendedName>
</protein>
<feature type="compositionally biased region" description="Acidic residues" evidence="11">
    <location>
        <begin position="635"/>
        <end position="646"/>
    </location>
</feature>
<dbReference type="InterPro" id="IPR014001">
    <property type="entry name" value="Helicase_ATP-bd"/>
</dbReference>
<dbReference type="AlphaFoldDB" id="A0A316ZHT0"/>
<evidence type="ECO:0000259" key="12">
    <source>
        <dbReference type="PROSITE" id="PS51192"/>
    </source>
</evidence>
<evidence type="ECO:0000256" key="2">
    <source>
        <dbReference type="ARBA" id="ARBA00022552"/>
    </source>
</evidence>
<comment type="domain">
    <text evidence="10">The Q motif is unique to and characteristic of the DEAD box family of RNA helicases and controls ATP binding and hydrolysis.</text>
</comment>
<dbReference type="SMART" id="SM00487">
    <property type="entry name" value="DEXDc"/>
    <property type="match status" value="1"/>
</dbReference>
<dbReference type="CDD" id="cd18787">
    <property type="entry name" value="SF2_C_DEAD"/>
    <property type="match status" value="1"/>
</dbReference>
<reference evidence="15 16" key="1">
    <citation type="journal article" date="2018" name="Mol. Biol. Evol.">
        <title>Broad Genomic Sampling Reveals a Smut Pathogenic Ancestry of the Fungal Clade Ustilaginomycotina.</title>
        <authorList>
            <person name="Kijpornyongpan T."/>
            <person name="Mondo S.J."/>
            <person name="Barry K."/>
            <person name="Sandor L."/>
            <person name="Lee J."/>
            <person name="Lipzen A."/>
            <person name="Pangilinan J."/>
            <person name="LaButti K."/>
            <person name="Hainaut M."/>
            <person name="Henrissat B."/>
            <person name="Grigoriev I.V."/>
            <person name="Spatafora J.W."/>
            <person name="Aime M.C."/>
        </authorList>
    </citation>
    <scope>NUCLEOTIDE SEQUENCE [LARGE SCALE GENOMIC DNA]</scope>
    <source>
        <strain evidence="15 16">MCA 4186</strain>
    </source>
</reference>
<dbReference type="GO" id="GO:0005524">
    <property type="term" value="F:ATP binding"/>
    <property type="evidence" value="ECO:0007669"/>
    <property type="project" value="UniProtKB-UniRule"/>
</dbReference>
<keyword evidence="4 9" id="KW-0378">Hydrolase</keyword>
<dbReference type="Proteomes" id="UP000245946">
    <property type="component" value="Unassembled WGS sequence"/>
</dbReference>
<sequence>MQGLTDSTLPKWRSFGLHAPLRRALHSMGFKQPTSIQSSTLPLSLPGERDVVGIAQTGSGKTLAYGLPILQYVLATLADPTPAAAGASSDAEREDARPLAGLILCPTRELALQVSKHLNALVEAATPPGKKMRFAGIATLTGGMSEEKQRRLLHRGTGADIVVATPGRLWDMCESDDTLTARIKRTRFLVVDEADRMIETGHFAEMEQILALVRRAPSKGKNAAVDVVPTSSITSGGSSMQTLIFSATLSKDLQRNLKRRNRNRKSRGGSTLEDLFDKIDFRDDDPAVIDLTPERRMAAELKETKVECLSKEKDLYLYYFLLRYPGRTIVFINSIDGIRRLLPLLVNLGINAFPLHSQLQQKQRLKYLDRFRSAAIDASAAVQGRSTGTASVLLATDVAARGLDVPGVDHVVHYQLPRSADAFVHRSGRTARAGRSGLSLAMIDPGEKRVWRELCRSLQRPDDTAALPIEYSFLPALRERIELSRSIDNAVHNQAKAAHDESWLKQLADEADIDIASDLDGGDSDVDGGGRSGNAGGKSKAARKAKAKVEGLKAELAEMLRRPLSARGVSHKYITSGSRAGFVEGLLADEQHESMIGVMRSTAEDDLAEAGRQGKGRKKAAAAPAAAPAAGSDASDAESAGDSEPEPEPRAQQGKKRKGAPAGRGRAKKARGGRP</sequence>
<name>A0A316ZHT0_9BASI</name>
<dbReference type="PROSITE" id="PS51192">
    <property type="entry name" value="HELICASE_ATP_BIND_1"/>
    <property type="match status" value="1"/>
</dbReference>
<dbReference type="RefSeq" id="XP_025601338.1">
    <property type="nucleotide sequence ID" value="XM_025740033.1"/>
</dbReference>
<evidence type="ECO:0000256" key="6">
    <source>
        <dbReference type="ARBA" id="ARBA00022840"/>
    </source>
</evidence>
<evidence type="ECO:0000256" key="11">
    <source>
        <dbReference type="SAM" id="MobiDB-lite"/>
    </source>
</evidence>
<dbReference type="InterPro" id="IPR000629">
    <property type="entry name" value="RNA-helicase_DEAD-box_CS"/>
</dbReference>
<evidence type="ECO:0000259" key="14">
    <source>
        <dbReference type="PROSITE" id="PS51195"/>
    </source>
</evidence>
<feature type="domain" description="DEAD-box RNA helicase Q" evidence="14">
    <location>
        <begin position="10"/>
        <end position="38"/>
    </location>
</feature>
<feature type="compositionally biased region" description="Gly residues" evidence="11">
    <location>
        <begin position="527"/>
        <end position="536"/>
    </location>
</feature>
<feature type="region of interest" description="Disordered" evidence="11">
    <location>
        <begin position="609"/>
        <end position="675"/>
    </location>
</feature>
<dbReference type="GO" id="GO:0003723">
    <property type="term" value="F:RNA binding"/>
    <property type="evidence" value="ECO:0007669"/>
    <property type="project" value="UniProtKB-UniRule"/>
</dbReference>
<dbReference type="PROSITE" id="PS00039">
    <property type="entry name" value="DEAD_ATP_HELICASE"/>
    <property type="match status" value="1"/>
</dbReference>
<evidence type="ECO:0000256" key="9">
    <source>
        <dbReference type="RuleBase" id="RU000492"/>
    </source>
</evidence>
<evidence type="ECO:0000256" key="5">
    <source>
        <dbReference type="ARBA" id="ARBA00022806"/>
    </source>
</evidence>
<evidence type="ECO:0000256" key="8">
    <source>
        <dbReference type="PROSITE-ProRule" id="PRU00552"/>
    </source>
</evidence>
<evidence type="ECO:0000256" key="4">
    <source>
        <dbReference type="ARBA" id="ARBA00022801"/>
    </source>
</evidence>
<dbReference type="OrthoDB" id="4310724at2759"/>
<evidence type="ECO:0000256" key="10">
    <source>
        <dbReference type="RuleBase" id="RU365068"/>
    </source>
</evidence>
<dbReference type="EMBL" id="KZ819283">
    <property type="protein sequence ID" value="PWO01060.1"/>
    <property type="molecule type" value="Genomic_DNA"/>
</dbReference>
<keyword evidence="2" id="KW-0698">rRNA processing</keyword>
<dbReference type="STRING" id="58919.A0A316ZHT0"/>
<evidence type="ECO:0000259" key="13">
    <source>
        <dbReference type="PROSITE" id="PS51194"/>
    </source>
</evidence>
<keyword evidence="3 9" id="KW-0547">Nucleotide-binding</keyword>
<feature type="short sequence motif" description="Q motif" evidence="8">
    <location>
        <begin position="10"/>
        <end position="38"/>
    </location>
</feature>
<accession>A0A316ZHT0</accession>
<evidence type="ECO:0000313" key="15">
    <source>
        <dbReference type="EMBL" id="PWO01060.1"/>
    </source>
</evidence>
<feature type="domain" description="Helicase ATP-binding" evidence="12">
    <location>
        <begin position="42"/>
        <end position="267"/>
    </location>
</feature>
<comment type="subcellular location">
    <subcellularLocation>
        <location evidence="1">Nucleus</location>
        <location evidence="1">Nucleolus</location>
    </subcellularLocation>
</comment>
<evidence type="ECO:0000256" key="3">
    <source>
        <dbReference type="ARBA" id="ARBA00022741"/>
    </source>
</evidence>
<comment type="similarity">
    <text evidence="9">Belongs to the DEAD box helicase family.</text>
</comment>
<dbReference type="Gene3D" id="3.40.50.300">
    <property type="entry name" value="P-loop containing nucleotide triphosphate hydrolases"/>
    <property type="match status" value="2"/>
</dbReference>
<dbReference type="SUPFAM" id="SSF52540">
    <property type="entry name" value="P-loop containing nucleoside triphosphate hydrolases"/>
    <property type="match status" value="1"/>
</dbReference>
<dbReference type="GO" id="GO:0005730">
    <property type="term" value="C:nucleolus"/>
    <property type="evidence" value="ECO:0007669"/>
    <property type="project" value="UniProtKB-SubCell"/>
</dbReference>
<dbReference type="GeneID" id="37267579"/>
<feature type="domain" description="Helicase C-terminal" evidence="13">
    <location>
        <begin position="314"/>
        <end position="481"/>
    </location>
</feature>
<dbReference type="PROSITE" id="PS51195">
    <property type="entry name" value="Q_MOTIF"/>
    <property type="match status" value="1"/>
</dbReference>
<gene>
    <name evidence="15" type="ORF">FA09DRAFT_292928</name>
</gene>
<dbReference type="GO" id="GO:0003724">
    <property type="term" value="F:RNA helicase activity"/>
    <property type="evidence" value="ECO:0007669"/>
    <property type="project" value="UniProtKB-EC"/>
</dbReference>
<evidence type="ECO:0000256" key="7">
    <source>
        <dbReference type="ARBA" id="ARBA00022884"/>
    </source>
</evidence>
<dbReference type="GO" id="GO:0016787">
    <property type="term" value="F:hydrolase activity"/>
    <property type="evidence" value="ECO:0007669"/>
    <property type="project" value="UniProtKB-KW"/>
</dbReference>
<comment type="catalytic activity">
    <reaction evidence="10">
        <text>ATP + H2O = ADP + phosphate + H(+)</text>
        <dbReference type="Rhea" id="RHEA:13065"/>
        <dbReference type="ChEBI" id="CHEBI:15377"/>
        <dbReference type="ChEBI" id="CHEBI:15378"/>
        <dbReference type="ChEBI" id="CHEBI:30616"/>
        <dbReference type="ChEBI" id="CHEBI:43474"/>
        <dbReference type="ChEBI" id="CHEBI:456216"/>
        <dbReference type="EC" id="3.6.4.13"/>
    </reaction>
</comment>
<keyword evidence="5 9" id="KW-0347">Helicase</keyword>
<comment type="function">
    <text evidence="10">RNA helicase.</text>
</comment>
<dbReference type="GO" id="GO:0006364">
    <property type="term" value="P:rRNA processing"/>
    <property type="evidence" value="ECO:0007669"/>
    <property type="project" value="UniProtKB-KW"/>
</dbReference>
<keyword evidence="6 9" id="KW-0067">ATP-binding</keyword>
<feature type="region of interest" description="Disordered" evidence="11">
    <location>
        <begin position="518"/>
        <end position="543"/>
    </location>
</feature>
<organism evidence="15 16">
    <name type="scientific">Tilletiopsis washingtonensis</name>
    <dbReference type="NCBI Taxonomy" id="58919"/>
    <lineage>
        <taxon>Eukaryota</taxon>
        <taxon>Fungi</taxon>
        <taxon>Dikarya</taxon>
        <taxon>Basidiomycota</taxon>
        <taxon>Ustilaginomycotina</taxon>
        <taxon>Exobasidiomycetes</taxon>
        <taxon>Entylomatales</taxon>
        <taxon>Entylomatales incertae sedis</taxon>
        <taxon>Tilletiopsis</taxon>
    </lineage>
</organism>
<dbReference type="InterPro" id="IPR001650">
    <property type="entry name" value="Helicase_C-like"/>
</dbReference>